<comment type="caution">
    <text evidence="1">The sequence shown here is derived from an EMBL/GenBank/DDBJ whole genome shotgun (WGS) entry which is preliminary data.</text>
</comment>
<dbReference type="Proteomes" id="UP000305921">
    <property type="component" value="Unassembled WGS sequence"/>
</dbReference>
<keyword evidence="2" id="KW-1185">Reference proteome</keyword>
<sequence>MLDVLWVVPSFEDGVEHLHAKRPETGSPGYLTFFIQAATPEKAAAPACRIVSRAPAGSPLLTGWHLAPERP</sequence>
<proteinExistence type="predicted"/>
<gene>
    <name evidence="1" type="ORF">FEF34_22560</name>
</gene>
<name>A0A5R9EEE3_9ACTN</name>
<evidence type="ECO:0000313" key="1">
    <source>
        <dbReference type="EMBL" id="TLQ48398.1"/>
    </source>
</evidence>
<dbReference type="AlphaFoldDB" id="A0A5R9EEE3"/>
<reference evidence="1 2" key="1">
    <citation type="submission" date="2019-05" db="EMBL/GenBank/DDBJ databases">
        <title>Streptomyces marianii sp. nov., a novel marine actinomycete from southern coast of India.</title>
        <authorList>
            <person name="Iniyan A.M."/>
            <person name="Wink J."/>
            <person name="Ramprasad E."/>
            <person name="Ramana C.V."/>
            <person name="Bunk B."/>
            <person name="Sproer C."/>
            <person name="Joseph F.-J.R.S."/>
            <person name="Vincent S.G.P."/>
        </authorList>
    </citation>
    <scope>NUCLEOTIDE SEQUENCE [LARGE SCALE GENOMIC DNA]</scope>
    <source>
        <strain evidence="1 2">ICN19</strain>
    </source>
</reference>
<organism evidence="1 2">
    <name type="scientific">Streptomyces marianii</name>
    <dbReference type="NCBI Taxonomy" id="1817406"/>
    <lineage>
        <taxon>Bacteria</taxon>
        <taxon>Bacillati</taxon>
        <taxon>Actinomycetota</taxon>
        <taxon>Actinomycetes</taxon>
        <taxon>Kitasatosporales</taxon>
        <taxon>Streptomycetaceae</taxon>
        <taxon>Streptomyces</taxon>
    </lineage>
</organism>
<accession>A0A5R9EEE3</accession>
<dbReference type="EMBL" id="VAWE01000001">
    <property type="protein sequence ID" value="TLQ48398.1"/>
    <property type="molecule type" value="Genomic_DNA"/>
</dbReference>
<dbReference type="OrthoDB" id="4292947at2"/>
<protein>
    <submittedName>
        <fullName evidence="1">Uncharacterized protein</fullName>
    </submittedName>
</protein>
<evidence type="ECO:0000313" key="2">
    <source>
        <dbReference type="Proteomes" id="UP000305921"/>
    </source>
</evidence>